<comment type="subcellular location">
    <subcellularLocation>
        <location evidence="1 10">Periplasm</location>
    </subcellularLocation>
</comment>
<dbReference type="Proteomes" id="UP000005953">
    <property type="component" value="Unassembled WGS sequence"/>
</dbReference>
<evidence type="ECO:0000256" key="8">
    <source>
        <dbReference type="ARBA" id="ARBA00022927"/>
    </source>
</evidence>
<feature type="chain" id="PRO_5009006762" description="Outer-membrane lipoprotein carrier protein" evidence="10">
    <location>
        <begin position="22"/>
        <end position="209"/>
    </location>
</feature>
<evidence type="ECO:0000256" key="6">
    <source>
        <dbReference type="ARBA" id="ARBA00022729"/>
    </source>
</evidence>
<dbReference type="CDD" id="cd16325">
    <property type="entry name" value="LolA"/>
    <property type="match status" value="1"/>
</dbReference>
<evidence type="ECO:0000256" key="9">
    <source>
        <dbReference type="ARBA" id="ARBA00023186"/>
    </source>
</evidence>
<protein>
    <recommendedName>
        <fullName evidence="4 10">Outer-membrane lipoprotein carrier protein</fullName>
    </recommendedName>
</protein>
<comment type="similarity">
    <text evidence="2 10">Belongs to the LolA family.</text>
</comment>
<dbReference type="SUPFAM" id="SSF89392">
    <property type="entry name" value="Prokaryotic lipoproteins and lipoprotein localization factors"/>
    <property type="match status" value="1"/>
</dbReference>
<comment type="subunit">
    <text evidence="3 10">Monomer.</text>
</comment>
<evidence type="ECO:0000313" key="12">
    <source>
        <dbReference type="Proteomes" id="UP000005953"/>
    </source>
</evidence>
<keyword evidence="11" id="KW-0449">Lipoprotein</keyword>
<dbReference type="Gene3D" id="2.50.20.10">
    <property type="entry name" value="Lipoprotein localisation LolA/LolB/LppX"/>
    <property type="match status" value="1"/>
</dbReference>
<keyword evidence="9 10" id="KW-0143">Chaperone</keyword>
<dbReference type="HAMAP" id="MF_00240">
    <property type="entry name" value="LolA"/>
    <property type="match status" value="1"/>
</dbReference>
<reference evidence="11 12" key="1">
    <citation type="submission" date="2006-02" db="EMBL/GenBank/DDBJ databases">
        <authorList>
            <person name="Pinhassi J."/>
            <person name="Pedros-Alio C."/>
            <person name="Ferriera S."/>
            <person name="Johnson J."/>
            <person name="Kravitz S."/>
            <person name="Halpern A."/>
            <person name="Remington K."/>
            <person name="Beeson K."/>
            <person name="Tran B."/>
            <person name="Rogers Y.-H."/>
            <person name="Friedman R."/>
            <person name="Venter J.C."/>
        </authorList>
    </citation>
    <scope>NUCLEOTIDE SEQUENCE [LARGE SCALE GENOMIC DNA]</scope>
    <source>
        <strain evidence="11 12">MED297</strain>
    </source>
</reference>
<name>A4BDQ5_9GAMM</name>
<sequence length="209" mass="23517" precursor="true">MIGKKISVFAISFMVMAASYADDQARAALIEQLEALETLSADFEQRTYQETSPRADVSSGTFQLSKPNRFHWHVQEPFEQRVIADGELLWVYDPDLEQATYQSLNQNLSQSPAMILTQPRQTLTDDYGVIKVALEDGVAYRLTPSSDDAIFDELLMRFDPAGHINQLRILDSLGQETQVTFSNVDVNSPLADDLFVFTPPDGTDIFEQM</sequence>
<comment type="caution">
    <text evidence="11">The sequence shown here is derived from an EMBL/GenBank/DDBJ whole genome shotgun (WGS) entry which is preliminary data.</text>
</comment>
<proteinExistence type="inferred from homology"/>
<dbReference type="AlphaFoldDB" id="A4BDQ5"/>
<evidence type="ECO:0000256" key="3">
    <source>
        <dbReference type="ARBA" id="ARBA00011245"/>
    </source>
</evidence>
<keyword evidence="12" id="KW-1185">Reference proteome</keyword>
<feature type="signal peptide" evidence="10">
    <location>
        <begin position="1"/>
        <end position="21"/>
    </location>
</feature>
<keyword evidence="7 10" id="KW-0574">Periplasm</keyword>
<dbReference type="GO" id="GO:0042953">
    <property type="term" value="P:lipoprotein transport"/>
    <property type="evidence" value="ECO:0007669"/>
    <property type="project" value="InterPro"/>
</dbReference>
<accession>A4BDQ5</accession>
<dbReference type="Pfam" id="PF03548">
    <property type="entry name" value="LolA"/>
    <property type="match status" value="1"/>
</dbReference>
<evidence type="ECO:0000256" key="10">
    <source>
        <dbReference type="HAMAP-Rule" id="MF_00240"/>
    </source>
</evidence>
<evidence type="ECO:0000256" key="4">
    <source>
        <dbReference type="ARBA" id="ARBA00014035"/>
    </source>
</evidence>
<dbReference type="InterPro" id="IPR004564">
    <property type="entry name" value="OM_lipoprot_carrier_LolA-like"/>
</dbReference>
<dbReference type="InterPro" id="IPR029046">
    <property type="entry name" value="LolA/LolB/LppX"/>
</dbReference>
<dbReference type="STRING" id="314283.MED297_15934"/>
<dbReference type="HOGENOM" id="CLU_087560_0_0_6"/>
<keyword evidence="8 10" id="KW-0653">Protein transport</keyword>
<dbReference type="RefSeq" id="WP_008043378.1">
    <property type="nucleotide sequence ID" value="NZ_CH724150.1"/>
</dbReference>
<evidence type="ECO:0000256" key="7">
    <source>
        <dbReference type="ARBA" id="ARBA00022764"/>
    </source>
</evidence>
<evidence type="ECO:0000256" key="1">
    <source>
        <dbReference type="ARBA" id="ARBA00004418"/>
    </source>
</evidence>
<evidence type="ECO:0000313" key="11">
    <source>
        <dbReference type="EMBL" id="EAR09664.1"/>
    </source>
</evidence>
<evidence type="ECO:0000256" key="5">
    <source>
        <dbReference type="ARBA" id="ARBA00022448"/>
    </source>
</evidence>
<dbReference type="NCBIfam" id="TIGR00547">
    <property type="entry name" value="lolA"/>
    <property type="match status" value="1"/>
</dbReference>
<dbReference type="OrthoDB" id="9787361at2"/>
<dbReference type="InterPro" id="IPR018323">
    <property type="entry name" value="OM_lipoprot_carrier_LolA_Pbac"/>
</dbReference>
<dbReference type="PANTHER" id="PTHR35869:SF1">
    <property type="entry name" value="OUTER-MEMBRANE LIPOPROTEIN CARRIER PROTEIN"/>
    <property type="match status" value="1"/>
</dbReference>
<evidence type="ECO:0000256" key="2">
    <source>
        <dbReference type="ARBA" id="ARBA00007615"/>
    </source>
</evidence>
<organism evidence="11 12">
    <name type="scientific">Reinekea blandensis MED297</name>
    <dbReference type="NCBI Taxonomy" id="314283"/>
    <lineage>
        <taxon>Bacteria</taxon>
        <taxon>Pseudomonadati</taxon>
        <taxon>Pseudomonadota</taxon>
        <taxon>Gammaproteobacteria</taxon>
        <taxon>Oceanospirillales</taxon>
        <taxon>Saccharospirillaceae</taxon>
        <taxon>Reinekea</taxon>
    </lineage>
</organism>
<dbReference type="EMBL" id="AAOE01000008">
    <property type="protein sequence ID" value="EAR09664.1"/>
    <property type="molecule type" value="Genomic_DNA"/>
</dbReference>
<dbReference type="GO" id="GO:0044874">
    <property type="term" value="P:lipoprotein localization to outer membrane"/>
    <property type="evidence" value="ECO:0007669"/>
    <property type="project" value="UniProtKB-UniRule"/>
</dbReference>
<comment type="function">
    <text evidence="10">Participates in the translocation of lipoproteins from the inner membrane to the outer membrane. Only forms a complex with a lipoprotein if the residue after the N-terminal Cys is not an aspartate (The Asp acts as a targeting signal to indicate that the lipoprotein should stay in the inner membrane).</text>
</comment>
<dbReference type="PANTHER" id="PTHR35869">
    <property type="entry name" value="OUTER-MEMBRANE LIPOPROTEIN CARRIER PROTEIN"/>
    <property type="match status" value="1"/>
</dbReference>
<keyword evidence="6 10" id="KW-0732">Signal</keyword>
<gene>
    <name evidence="10" type="primary">lolA</name>
    <name evidence="11" type="ORF">MED297_15934</name>
</gene>
<keyword evidence="5 10" id="KW-0813">Transport</keyword>
<dbReference type="GO" id="GO:0042597">
    <property type="term" value="C:periplasmic space"/>
    <property type="evidence" value="ECO:0007669"/>
    <property type="project" value="UniProtKB-SubCell"/>
</dbReference>